<evidence type="ECO:0000256" key="6">
    <source>
        <dbReference type="ARBA" id="ARBA00022692"/>
    </source>
</evidence>
<dbReference type="Gene3D" id="1.10.3720.10">
    <property type="entry name" value="MetI-like"/>
    <property type="match status" value="1"/>
</dbReference>
<keyword evidence="7 9" id="KW-1133">Transmembrane helix</keyword>
<accession>A0A1M6CP38</accession>
<evidence type="ECO:0000313" key="11">
    <source>
        <dbReference type="EMBL" id="SHI62802.1"/>
    </source>
</evidence>
<evidence type="ECO:0000259" key="10">
    <source>
        <dbReference type="PROSITE" id="PS50928"/>
    </source>
</evidence>
<feature type="transmembrane region" description="Helical" evidence="9">
    <location>
        <begin position="254"/>
        <end position="273"/>
    </location>
</feature>
<keyword evidence="6 9" id="KW-0812">Transmembrane</keyword>
<dbReference type="PANTHER" id="PTHR30425">
    <property type="entry name" value="PHOSPHATE TRANSPORT SYSTEM PERMEASE PROTEIN PST"/>
    <property type="match status" value="1"/>
</dbReference>
<feature type="transmembrane region" description="Helical" evidence="9">
    <location>
        <begin position="12"/>
        <end position="30"/>
    </location>
</feature>
<dbReference type="InterPro" id="IPR035906">
    <property type="entry name" value="MetI-like_sf"/>
</dbReference>
<feature type="transmembrane region" description="Helical" evidence="9">
    <location>
        <begin position="197"/>
        <end position="218"/>
    </location>
</feature>
<dbReference type="EMBL" id="FQZS01000005">
    <property type="protein sequence ID" value="SHI62802.1"/>
    <property type="molecule type" value="Genomic_DNA"/>
</dbReference>
<dbReference type="OrthoDB" id="9785113at2"/>
<dbReference type="GO" id="GO:0005315">
    <property type="term" value="F:phosphate transmembrane transporter activity"/>
    <property type="evidence" value="ECO:0007669"/>
    <property type="project" value="InterPro"/>
</dbReference>
<evidence type="ECO:0000256" key="2">
    <source>
        <dbReference type="ARBA" id="ARBA00007069"/>
    </source>
</evidence>
<dbReference type="GO" id="GO:0005886">
    <property type="term" value="C:plasma membrane"/>
    <property type="evidence" value="ECO:0007669"/>
    <property type="project" value="UniProtKB-SubCell"/>
</dbReference>
<keyword evidence="8 9" id="KW-0472">Membrane</keyword>
<dbReference type="NCBIfam" id="TIGR00974">
    <property type="entry name" value="3a0107s02c"/>
    <property type="match status" value="1"/>
</dbReference>
<dbReference type="InterPro" id="IPR011864">
    <property type="entry name" value="Phosphate_PstC"/>
</dbReference>
<evidence type="ECO:0000256" key="1">
    <source>
        <dbReference type="ARBA" id="ARBA00004651"/>
    </source>
</evidence>
<gene>
    <name evidence="11" type="ORF">SAMN02745176_00878</name>
</gene>
<evidence type="ECO:0000256" key="3">
    <source>
        <dbReference type="ARBA" id="ARBA00022448"/>
    </source>
</evidence>
<keyword evidence="3" id="KW-0813">Transport</keyword>
<sequence length="282" mass="29751">MRLSERIIEKMLVICAAIALLGIAVIAVFITKEGWPIISKIGIKAFFLGKDWTPTKGVYGIFPMIIGSIYVTIGALAIGVPIGISCAIYLAEIASPKVSAIIKPGIELLAGIPSVIYGLYGMTVIVPIIRDLFGNQGFSVLAGSIVLGIMILPTIINISKDSIEAVPKEYKEGSLALGSSHWQAIIKVILPSARSGIISSIILGMARAVGETMAVIMITGNSTMIPESILSPVRTLTGNIGIEMGYASGEHQKALFATGIVLFIFIMCLNLLAKLIPKKAGA</sequence>
<dbReference type="SUPFAM" id="SSF161098">
    <property type="entry name" value="MetI-like"/>
    <property type="match status" value="1"/>
</dbReference>
<evidence type="ECO:0000256" key="4">
    <source>
        <dbReference type="ARBA" id="ARBA00022475"/>
    </source>
</evidence>
<dbReference type="NCBIfam" id="TIGR02138">
    <property type="entry name" value="phosphate_pstC"/>
    <property type="match status" value="1"/>
</dbReference>
<feature type="transmembrane region" description="Helical" evidence="9">
    <location>
        <begin position="138"/>
        <end position="158"/>
    </location>
</feature>
<protein>
    <submittedName>
        <fullName evidence="11">Phosphate ABC transporter membrane protein 1, PhoT family</fullName>
    </submittedName>
</protein>
<comment type="subcellular location">
    <subcellularLocation>
        <location evidence="1">Cell membrane</location>
        <topology evidence="1">Multi-pass membrane protein</topology>
    </subcellularLocation>
</comment>
<dbReference type="Proteomes" id="UP000184442">
    <property type="component" value="Unassembled WGS sequence"/>
</dbReference>
<dbReference type="GO" id="GO:0035435">
    <property type="term" value="P:phosphate ion transmembrane transport"/>
    <property type="evidence" value="ECO:0007669"/>
    <property type="project" value="InterPro"/>
</dbReference>
<dbReference type="InterPro" id="IPR005672">
    <property type="entry name" value="Phosphate_PstA"/>
</dbReference>
<keyword evidence="4" id="KW-1003">Cell membrane</keyword>
<dbReference type="CDD" id="cd06261">
    <property type="entry name" value="TM_PBP2"/>
    <property type="match status" value="1"/>
</dbReference>
<evidence type="ECO:0000256" key="7">
    <source>
        <dbReference type="ARBA" id="ARBA00022989"/>
    </source>
</evidence>
<dbReference type="AlphaFoldDB" id="A0A1M6CP38"/>
<comment type="similarity">
    <text evidence="2">Belongs to the binding-protein-dependent transport system permease family. CysTW subfamily.</text>
</comment>
<dbReference type="Pfam" id="PF00528">
    <property type="entry name" value="BPD_transp_1"/>
    <property type="match status" value="1"/>
</dbReference>
<reference evidence="11 12" key="1">
    <citation type="submission" date="2016-11" db="EMBL/GenBank/DDBJ databases">
        <authorList>
            <person name="Jaros S."/>
            <person name="Januszkiewicz K."/>
            <person name="Wedrychowicz H."/>
        </authorList>
    </citation>
    <scope>NUCLEOTIDE SEQUENCE [LARGE SCALE GENOMIC DNA]</scope>
    <source>
        <strain evidence="11 12">DSM 19022</strain>
    </source>
</reference>
<evidence type="ECO:0000313" key="12">
    <source>
        <dbReference type="Proteomes" id="UP000184442"/>
    </source>
</evidence>
<evidence type="ECO:0000256" key="9">
    <source>
        <dbReference type="SAM" id="Phobius"/>
    </source>
</evidence>
<organism evidence="11 12">
    <name type="scientific">Lutispora thermophila DSM 19022</name>
    <dbReference type="NCBI Taxonomy" id="1122184"/>
    <lineage>
        <taxon>Bacteria</taxon>
        <taxon>Bacillati</taxon>
        <taxon>Bacillota</taxon>
        <taxon>Clostridia</taxon>
        <taxon>Lutisporales</taxon>
        <taxon>Lutisporaceae</taxon>
        <taxon>Lutispora</taxon>
    </lineage>
</organism>
<dbReference type="PANTHER" id="PTHR30425:SF1">
    <property type="entry name" value="PHOSPHATE TRANSPORT SYSTEM PERMEASE PROTEIN PSTC"/>
    <property type="match status" value="1"/>
</dbReference>
<keyword evidence="5" id="KW-0592">Phosphate transport</keyword>
<dbReference type="STRING" id="1122184.SAMN02745176_00878"/>
<name>A0A1M6CP38_9FIRM</name>
<dbReference type="InterPro" id="IPR051124">
    <property type="entry name" value="Phosphate_Transport_Permease"/>
</dbReference>
<feature type="transmembrane region" description="Helical" evidence="9">
    <location>
        <begin position="106"/>
        <end position="126"/>
    </location>
</feature>
<dbReference type="InterPro" id="IPR000515">
    <property type="entry name" value="MetI-like"/>
</dbReference>
<proteinExistence type="inferred from homology"/>
<feature type="transmembrane region" description="Helical" evidence="9">
    <location>
        <begin position="61"/>
        <end position="94"/>
    </location>
</feature>
<evidence type="ECO:0000256" key="5">
    <source>
        <dbReference type="ARBA" id="ARBA00022592"/>
    </source>
</evidence>
<dbReference type="RefSeq" id="WP_073024926.1">
    <property type="nucleotide sequence ID" value="NZ_FQZS01000005.1"/>
</dbReference>
<dbReference type="PROSITE" id="PS50928">
    <property type="entry name" value="ABC_TM1"/>
    <property type="match status" value="1"/>
</dbReference>
<evidence type="ECO:0000256" key="8">
    <source>
        <dbReference type="ARBA" id="ARBA00023136"/>
    </source>
</evidence>
<keyword evidence="12" id="KW-1185">Reference proteome</keyword>
<feature type="domain" description="ABC transmembrane type-1" evidence="10">
    <location>
        <begin position="65"/>
        <end position="273"/>
    </location>
</feature>